<organism evidence="1 2">
    <name type="scientific">Phyllobacterium brassicacearum</name>
    <dbReference type="NCBI Taxonomy" id="314235"/>
    <lineage>
        <taxon>Bacteria</taxon>
        <taxon>Pseudomonadati</taxon>
        <taxon>Pseudomonadota</taxon>
        <taxon>Alphaproteobacteria</taxon>
        <taxon>Hyphomicrobiales</taxon>
        <taxon>Phyllobacteriaceae</taxon>
        <taxon>Phyllobacterium</taxon>
    </lineage>
</organism>
<reference evidence="2" key="1">
    <citation type="submission" date="2017-11" db="EMBL/GenBank/DDBJ databases">
        <authorList>
            <person name="Kuznetsova I."/>
            <person name="Sazanova A."/>
            <person name="Chirak E."/>
            <person name="Safronova V."/>
            <person name="Willems A."/>
        </authorList>
    </citation>
    <scope>NUCLEOTIDE SEQUENCE [LARGE SCALE GENOMIC DNA]</scope>
    <source>
        <strain evidence="2">STM 196</strain>
    </source>
</reference>
<proteinExistence type="predicted"/>
<dbReference type="AlphaFoldDB" id="A0A2P7B7A8"/>
<accession>A0A2P7B7A8</accession>
<evidence type="ECO:0000313" key="1">
    <source>
        <dbReference type="EMBL" id="PSH62340.1"/>
    </source>
</evidence>
<evidence type="ECO:0000313" key="2">
    <source>
        <dbReference type="Proteomes" id="UP000241444"/>
    </source>
</evidence>
<name>A0A2P7B7A8_9HYPH</name>
<comment type="caution">
    <text evidence="1">The sequence shown here is derived from an EMBL/GenBank/DDBJ whole genome shotgun (WGS) entry which is preliminary data.</text>
</comment>
<gene>
    <name evidence="1" type="ORF">CU102_25690</name>
</gene>
<protein>
    <submittedName>
        <fullName evidence="1">Uncharacterized protein</fullName>
    </submittedName>
</protein>
<dbReference type="EMBL" id="PGGO01000030">
    <property type="protein sequence ID" value="PSH62340.1"/>
    <property type="molecule type" value="Genomic_DNA"/>
</dbReference>
<dbReference type="Proteomes" id="UP000241444">
    <property type="component" value="Unassembled WGS sequence"/>
</dbReference>
<keyword evidence="2" id="KW-1185">Reference proteome</keyword>
<sequence length="75" mass="8005">MPIHKKVAATCDQLKASFPDAHFLIVAVTKSTSDGSNRWNIHSDLSSTEIPQLVKSLSTMLQNNVIADAAPKGSA</sequence>